<organism evidence="1 2">
    <name type="scientific">Naganishia friedmannii</name>
    <dbReference type="NCBI Taxonomy" id="89922"/>
    <lineage>
        <taxon>Eukaryota</taxon>
        <taxon>Fungi</taxon>
        <taxon>Dikarya</taxon>
        <taxon>Basidiomycota</taxon>
        <taxon>Agaricomycotina</taxon>
        <taxon>Tremellomycetes</taxon>
        <taxon>Filobasidiales</taxon>
        <taxon>Filobasidiaceae</taxon>
        <taxon>Naganishia</taxon>
    </lineage>
</organism>
<accession>A0ACC2W053</accession>
<dbReference type="Proteomes" id="UP001227268">
    <property type="component" value="Unassembled WGS sequence"/>
</dbReference>
<gene>
    <name evidence="1" type="ORF">QFC21_001986</name>
</gene>
<proteinExistence type="predicted"/>
<sequence>MNGNGQASPASHAARLGYVNLVGRSYLQAVREVDRVKDAAQEEARRQNAGVLPARFQLSPLHQEQIRVITASFVNVLGMASEFEIETAEIEHIVHRLDEHLSRNSRGIGRVNPIVALPLPVVPNSTRQQNTSAGNGGAQSNVAESSARRNMPTPSVLQYASTTGPGLQQSAPLANPINYGDGVDTNSRTTSASNNRSSVASTISASPIQASQRPGTTSVTNTPVGNPDIRINTERPVSRTNAAPRVGATTSLQNRTGDTPQQMPSNNVNELNGGGNAVPQHSMSGSSGIVGRTLSGSTGSLPTQESSLLAILPQMSQLYQSTSLLPGESTSSVVPPPLPKSPPETSSPPISLLLSVRPAPSESTLPPRMSSPCLPNSTLSRPIAEVYTPSKSTSGSSTVSSAFTTIPTPSLLLMQRSVSQNGALPQGNQQELAKGSLAIRGTSNSAPPSGSASPPVTKSYKHSKLGSSNVRRVTVDLNGMVTGRPSGSSQFSEKAAGKQPLRPTLSSFDSYTHAQAQNAARSRILQAQQDMLAQATLSLDQTAEPAAQRIDAVARKASINEDASHTSKSSRTIYDVAGGGNVMGIPASTTTMTNDTAVPENRLSRIAGNSSGQAQRSPQSSANELSQATDRFHNIGPHATGEGITRNRENQKGTSSATLSETATLSASHNEEPKRSDTEVSNVATGALHALLPFKSVGPFVTITQIAEQVQAVARVGKSAAFAARKDYTVPREPPAIDDDPAEQTTPFGIQQSPVPSVNQTPSLRLRPPLRHARPVPIPPLPKWLIGQAQRKYGDSEISPLPVWAFLPEYDAPTATYASKRRRVHAPEPEWYKTAATSTLSHRLEQSSIDKSSDTAAPAGADSSMPISEIGLPASAGAVVVGAVERNPSERQGSMSEVQPPDTRPQKIASPTARSSNKVRRAEQAEENMTMDIDTSLDLSANLTSSPEEFPSESPFTPRSPVSRPVSSGAHRSSSQRDEDITMSDGTAEGNGTGSTTRSSSPACQLPTRKQSTPCQDEVLLILTFGSADAALLSSGPASSSTSQRENSVPSDLKSDRPHHTQIIIGARTKFSSPGPPKIVDKEVSIPHRVPIPHRWPEPAPSVVHAIPEQFTNKDIIKWQRKVWRTCFCEWRGCGAILNSWELLEKHILAAHVTLQRPRPNPNSHESSFVQPAAPIMSAFERSQLHNGRRPLSKTSISASRLGDQRPKTDEDEDPIALNPGTKSTRGTPIKLIFKAPGPRNGIADYREPPASQPEKVWLPYVCLYGECAYKEAASTAYVNTDALKRHCQKMHLDVKQNSGFPCCVVKDCPNCFSEAFEKITLSHKHIRAKHAPAALANMQFAQDMPNIIPTSALVPLPKKAPEYVTIDPPVRNGPKAPPEALIHALADTQDSWDSQADMTFRTAFGFVPVSHSETALEGAPIPPYDMYAQGTPSDTRSLFNPVPEYTLCTPRHPASHKSWKRLPVKMELAPKRRHEKIVTPWCNLSELSRRDDAKIKLIMTRDPEKAIQEQKKKGPRKVALEDPEKVPVGMEREWPMRETIGPWHYLEDVP</sequence>
<keyword evidence="2" id="KW-1185">Reference proteome</keyword>
<protein>
    <submittedName>
        <fullName evidence="1">Uncharacterized protein</fullName>
    </submittedName>
</protein>
<reference evidence="1" key="1">
    <citation type="submission" date="2023-04" db="EMBL/GenBank/DDBJ databases">
        <title>Draft Genome sequencing of Naganishia species isolated from polar environments using Oxford Nanopore Technology.</title>
        <authorList>
            <person name="Leo P."/>
            <person name="Venkateswaran K."/>
        </authorList>
    </citation>
    <scope>NUCLEOTIDE SEQUENCE</scope>
    <source>
        <strain evidence="1">MNA-CCFEE 5423</strain>
    </source>
</reference>
<comment type="caution">
    <text evidence="1">The sequence shown here is derived from an EMBL/GenBank/DDBJ whole genome shotgun (WGS) entry which is preliminary data.</text>
</comment>
<dbReference type="EMBL" id="JASBWT010000005">
    <property type="protein sequence ID" value="KAJ9104490.1"/>
    <property type="molecule type" value="Genomic_DNA"/>
</dbReference>
<evidence type="ECO:0000313" key="2">
    <source>
        <dbReference type="Proteomes" id="UP001227268"/>
    </source>
</evidence>
<name>A0ACC2W053_9TREE</name>
<evidence type="ECO:0000313" key="1">
    <source>
        <dbReference type="EMBL" id="KAJ9104490.1"/>
    </source>
</evidence>